<dbReference type="InterPro" id="IPR013097">
    <property type="entry name" value="Dabb"/>
</dbReference>
<organism evidence="2 3">
    <name type="scientific">Meripilus lineatus</name>
    <dbReference type="NCBI Taxonomy" id="2056292"/>
    <lineage>
        <taxon>Eukaryota</taxon>
        <taxon>Fungi</taxon>
        <taxon>Dikarya</taxon>
        <taxon>Basidiomycota</taxon>
        <taxon>Agaricomycotina</taxon>
        <taxon>Agaricomycetes</taxon>
        <taxon>Polyporales</taxon>
        <taxon>Meripilaceae</taxon>
        <taxon>Meripilus</taxon>
    </lineage>
</organism>
<protein>
    <recommendedName>
        <fullName evidence="1">Stress-response A/B barrel domain-containing protein</fullName>
    </recommendedName>
</protein>
<evidence type="ECO:0000313" key="3">
    <source>
        <dbReference type="Proteomes" id="UP001212997"/>
    </source>
</evidence>
<dbReference type="InterPro" id="IPR011008">
    <property type="entry name" value="Dimeric_a/b-barrel"/>
</dbReference>
<dbReference type="EMBL" id="JANAWD010000241">
    <property type="protein sequence ID" value="KAJ3483105.1"/>
    <property type="molecule type" value="Genomic_DNA"/>
</dbReference>
<dbReference type="Pfam" id="PF07876">
    <property type="entry name" value="Dabb"/>
    <property type="match status" value="1"/>
</dbReference>
<accession>A0AAD5V5L6</accession>
<name>A0AAD5V5L6_9APHY</name>
<reference evidence="2" key="1">
    <citation type="submission" date="2022-07" db="EMBL/GenBank/DDBJ databases">
        <title>Genome Sequence of Physisporinus lineatus.</title>
        <authorList>
            <person name="Buettner E."/>
        </authorList>
    </citation>
    <scope>NUCLEOTIDE SEQUENCE</scope>
    <source>
        <strain evidence="2">VT162</strain>
    </source>
</reference>
<gene>
    <name evidence="2" type="ORF">NLI96_g6532</name>
</gene>
<proteinExistence type="predicted"/>
<dbReference type="Gene3D" id="3.30.70.100">
    <property type="match status" value="1"/>
</dbReference>
<evidence type="ECO:0000259" key="1">
    <source>
        <dbReference type="PROSITE" id="PS51502"/>
    </source>
</evidence>
<dbReference type="AlphaFoldDB" id="A0AAD5V5L6"/>
<sequence length="98" mass="10632">MAVQHIGEHIPPGLKIELPPDIMNKVVAKFKSSMDKATKDKAYETVKGLLGQIPEAKGVVVGPPLSDKATQGYDYGMTATFEGPEAFGIYLKHPKHVE</sequence>
<feature type="domain" description="Stress-response A/B barrel" evidence="1">
    <location>
        <begin position="22"/>
        <end position="98"/>
    </location>
</feature>
<dbReference type="SUPFAM" id="SSF54909">
    <property type="entry name" value="Dimeric alpha+beta barrel"/>
    <property type="match status" value="1"/>
</dbReference>
<comment type="caution">
    <text evidence="2">The sequence shown here is derived from an EMBL/GenBank/DDBJ whole genome shotgun (WGS) entry which is preliminary data.</text>
</comment>
<keyword evidence="3" id="KW-1185">Reference proteome</keyword>
<dbReference type="Proteomes" id="UP001212997">
    <property type="component" value="Unassembled WGS sequence"/>
</dbReference>
<evidence type="ECO:0000313" key="2">
    <source>
        <dbReference type="EMBL" id="KAJ3483105.1"/>
    </source>
</evidence>
<dbReference type="PROSITE" id="PS51502">
    <property type="entry name" value="S_R_A_B_BARREL"/>
    <property type="match status" value="1"/>
</dbReference>